<evidence type="ECO:0000259" key="2">
    <source>
        <dbReference type="Pfam" id="PF00108"/>
    </source>
</evidence>
<dbReference type="PANTHER" id="PTHR34069:SF2">
    <property type="entry name" value="BETA-KETOACYL-[ACYL-CARRIER-PROTEIN] SYNTHASE III"/>
    <property type="match status" value="1"/>
</dbReference>
<name>A0A4S5BGU2_BIFLI</name>
<comment type="caution">
    <text evidence="3">The sequence shown here is derived from an EMBL/GenBank/DDBJ whole genome shotgun (WGS) entry which is preliminary data.</text>
</comment>
<dbReference type="InterPro" id="IPR016039">
    <property type="entry name" value="Thiolase-like"/>
</dbReference>
<reference evidence="3 4" key="1">
    <citation type="submission" date="2019-04" db="EMBL/GenBank/DDBJ databases">
        <title>Genome Announcement To Ensure Probiotic Safety of Bifidobacterium longum subsp infantis UBBI-01.</title>
        <authorList>
            <person name="Sulthana A."/>
            <person name="Lakshmi S.G."/>
            <person name="Madempudi R.S."/>
        </authorList>
    </citation>
    <scope>NUCLEOTIDE SEQUENCE [LARGE SCALE GENOMIC DNA]</scope>
    <source>
        <strain evidence="3 4">UBBI-01</strain>
    </source>
</reference>
<evidence type="ECO:0000313" key="4">
    <source>
        <dbReference type="Proteomes" id="UP000306697"/>
    </source>
</evidence>
<dbReference type="Proteomes" id="UP000306697">
    <property type="component" value="Unassembled WGS sequence"/>
</dbReference>
<dbReference type="SUPFAM" id="SSF53901">
    <property type="entry name" value="Thiolase-like"/>
    <property type="match status" value="1"/>
</dbReference>
<dbReference type="Gene3D" id="3.40.47.10">
    <property type="match status" value="1"/>
</dbReference>
<dbReference type="GO" id="GO:0016747">
    <property type="term" value="F:acyltransferase activity, transferring groups other than amino-acyl groups"/>
    <property type="evidence" value="ECO:0007669"/>
    <property type="project" value="InterPro"/>
</dbReference>
<accession>A0A4S5BGU2</accession>
<evidence type="ECO:0000313" key="3">
    <source>
        <dbReference type="EMBL" id="THJ29955.1"/>
    </source>
</evidence>
<feature type="domain" description="Thiolase N-terminal" evidence="2">
    <location>
        <begin position="82"/>
        <end position="182"/>
    </location>
</feature>
<dbReference type="AlphaFoldDB" id="A0A4S5BGU2"/>
<dbReference type="GO" id="GO:0044550">
    <property type="term" value="P:secondary metabolite biosynthetic process"/>
    <property type="evidence" value="ECO:0007669"/>
    <property type="project" value="TreeGrafter"/>
</dbReference>
<sequence length="396" mass="43275">MQHADYRTRHRETNRQHRSLVRAEKRRIVRKEESMTIGISSAGISVPIRRLPVIDTVSQWNNTSADLIVKQFGTECRTSLGSDEDTLTLAHEASHNCMDNARADPSDVDAVFFGTVTAPELYRGCANALMDMLTASNAYTSQDVSAAERSGIMALTNAYAYISSGLAHQALAVGSDSLCRHTAPGDLRESYEGAGAGALLISDQNVIAEIFKVSSCNSNFPEFGRPEDERYIRGLMPMDSGTTHIGMMRHITTALQRFMAEQAMTVNDFNYVILPQEHVGQSLQLARHLHIDKERILPTLFASTTGDLGSAVPLIALAKVLEICEPGSNILLCAYGHNAGADVLGLTATEHVTEYQRNLVSTVTGILDETINVKYPIALKNEYKLSSPNITIGTFN</sequence>
<dbReference type="CDD" id="cd00827">
    <property type="entry name" value="init_cond_enzymes"/>
    <property type="match status" value="1"/>
</dbReference>
<dbReference type="Pfam" id="PF00108">
    <property type="entry name" value="Thiolase_N"/>
    <property type="match status" value="1"/>
</dbReference>
<organism evidence="3 4">
    <name type="scientific">Bifidobacterium longum subsp. infantis</name>
    <dbReference type="NCBI Taxonomy" id="1682"/>
    <lineage>
        <taxon>Bacteria</taxon>
        <taxon>Bacillati</taxon>
        <taxon>Actinomycetota</taxon>
        <taxon>Actinomycetes</taxon>
        <taxon>Bifidobacteriales</taxon>
        <taxon>Bifidobacteriaceae</taxon>
        <taxon>Bifidobacterium</taxon>
    </lineage>
</organism>
<proteinExistence type="predicted"/>
<dbReference type="PANTHER" id="PTHR34069">
    <property type="entry name" value="3-OXOACYL-[ACYL-CARRIER-PROTEIN] SYNTHASE 3"/>
    <property type="match status" value="1"/>
</dbReference>
<feature type="region of interest" description="Disordered" evidence="1">
    <location>
        <begin position="1"/>
        <end position="21"/>
    </location>
</feature>
<protein>
    <recommendedName>
        <fullName evidence="2">Thiolase N-terminal domain-containing protein</fullName>
    </recommendedName>
</protein>
<gene>
    <name evidence="3" type="ORF">E6L38_02995</name>
</gene>
<dbReference type="InterPro" id="IPR020616">
    <property type="entry name" value="Thiolase_N"/>
</dbReference>
<evidence type="ECO:0000256" key="1">
    <source>
        <dbReference type="SAM" id="MobiDB-lite"/>
    </source>
</evidence>
<dbReference type="EMBL" id="SSWL01000004">
    <property type="protein sequence ID" value="THJ29955.1"/>
    <property type="molecule type" value="Genomic_DNA"/>
</dbReference>
<feature type="compositionally biased region" description="Basic and acidic residues" evidence="1">
    <location>
        <begin position="1"/>
        <end position="15"/>
    </location>
</feature>